<keyword evidence="3" id="KW-0328">Glycosyltransferase</keyword>
<dbReference type="EC" id="2.4.1.-" evidence="3"/>
<dbReference type="PANTHER" id="PTHR46401">
    <property type="entry name" value="GLYCOSYLTRANSFERASE WBBK-RELATED"/>
    <property type="match status" value="1"/>
</dbReference>
<gene>
    <name evidence="3" type="ORF">GGD41_004307</name>
</gene>
<name>A0A7Y9WA60_9BURK</name>
<dbReference type="Gene3D" id="3.40.50.2000">
    <property type="entry name" value="Glycogen Phosphorylase B"/>
    <property type="match status" value="2"/>
</dbReference>
<comment type="caution">
    <text evidence="3">The sequence shown here is derived from an EMBL/GenBank/DDBJ whole genome shotgun (WGS) entry which is preliminary data.</text>
</comment>
<accession>A0A7Y9WA60</accession>
<evidence type="ECO:0000313" key="3">
    <source>
        <dbReference type="EMBL" id="NYH17079.1"/>
    </source>
</evidence>
<sequence length="375" mass="41880">MKLILAVDALTPPLTGIGRYAWELTQHYQILSDEFDSLRFFSGGRWVTDPVDLLQSVRSGEAIAKRQYGAWRPPKWWRIARLKREMLGQIFHSPNYFLPDVVGSGIVTVHDLSVFKYPETHPAARIAHFDRGFASTLARASHLITDSDATRKEVIEYFGWSPERITAIGLGVGPEFKVRDASATAVALRDHDLVHGGYSLCVSTLEPRKRIDRLLAAYLALPQSVRARYPLVLAGGAGWLNDKLGEQIERGEREGWLRYLGFVDETFLPLLYSGARAFLYPSIYEGFGLPVLEAMASGVPTLTSDSSSLPEVSSGAAWLVEPDNHEVLRDGIERVLSDEAWRDASIVRGLQMSSASTWERCARQTLEVCRRFGSI</sequence>
<dbReference type="GO" id="GO:0016757">
    <property type="term" value="F:glycosyltransferase activity"/>
    <property type="evidence" value="ECO:0007669"/>
    <property type="project" value="UniProtKB-KW"/>
</dbReference>
<dbReference type="GO" id="GO:0009103">
    <property type="term" value="P:lipopolysaccharide biosynthetic process"/>
    <property type="evidence" value="ECO:0007669"/>
    <property type="project" value="TreeGrafter"/>
</dbReference>
<dbReference type="CDD" id="cd03809">
    <property type="entry name" value="GT4_MtfB-like"/>
    <property type="match status" value="1"/>
</dbReference>
<protein>
    <submittedName>
        <fullName evidence="3">Alpha-1,3-rhamnosyl/mannosyltransferase</fullName>
        <ecNumber evidence="3">2.4.1.-</ecNumber>
    </submittedName>
</protein>
<feature type="domain" description="Glycosyl transferase family 1" evidence="2">
    <location>
        <begin position="199"/>
        <end position="342"/>
    </location>
</feature>
<keyword evidence="1 3" id="KW-0808">Transferase</keyword>
<dbReference type="AlphaFoldDB" id="A0A7Y9WA60"/>
<dbReference type="RefSeq" id="WP_179713731.1">
    <property type="nucleotide sequence ID" value="NZ_JACCAU010000001.1"/>
</dbReference>
<dbReference type="PANTHER" id="PTHR46401:SF2">
    <property type="entry name" value="GLYCOSYLTRANSFERASE WBBK-RELATED"/>
    <property type="match status" value="1"/>
</dbReference>
<dbReference type="Pfam" id="PF00534">
    <property type="entry name" value="Glycos_transf_1"/>
    <property type="match status" value="1"/>
</dbReference>
<organism evidence="3 4">
    <name type="scientific">Paraburkholderia bryophila</name>
    <dbReference type="NCBI Taxonomy" id="420952"/>
    <lineage>
        <taxon>Bacteria</taxon>
        <taxon>Pseudomonadati</taxon>
        <taxon>Pseudomonadota</taxon>
        <taxon>Betaproteobacteria</taxon>
        <taxon>Burkholderiales</taxon>
        <taxon>Burkholderiaceae</taxon>
        <taxon>Paraburkholderia</taxon>
    </lineage>
</organism>
<dbReference type="Proteomes" id="UP000572540">
    <property type="component" value="Unassembled WGS sequence"/>
</dbReference>
<dbReference type="SUPFAM" id="SSF53756">
    <property type="entry name" value="UDP-Glycosyltransferase/glycogen phosphorylase"/>
    <property type="match status" value="1"/>
</dbReference>
<evidence type="ECO:0000313" key="4">
    <source>
        <dbReference type="Proteomes" id="UP000572540"/>
    </source>
</evidence>
<evidence type="ECO:0000256" key="1">
    <source>
        <dbReference type="ARBA" id="ARBA00022679"/>
    </source>
</evidence>
<proteinExistence type="predicted"/>
<reference evidence="3 4" key="1">
    <citation type="submission" date="2020-07" db="EMBL/GenBank/DDBJ databases">
        <title>Exploring microbial biodiversity for novel pathways involved in the catabolism of aromatic compounds derived from lignin.</title>
        <authorList>
            <person name="Elkins J."/>
        </authorList>
    </citation>
    <scope>NUCLEOTIDE SEQUENCE [LARGE SCALE GENOMIC DNA]</scope>
    <source>
        <strain evidence="3 4">H2C3B</strain>
    </source>
</reference>
<evidence type="ECO:0000259" key="2">
    <source>
        <dbReference type="Pfam" id="PF00534"/>
    </source>
</evidence>
<dbReference type="InterPro" id="IPR001296">
    <property type="entry name" value="Glyco_trans_1"/>
</dbReference>
<dbReference type="EMBL" id="JACCAU010000001">
    <property type="protein sequence ID" value="NYH17079.1"/>
    <property type="molecule type" value="Genomic_DNA"/>
</dbReference>